<feature type="domain" description="Tape measure protein N-terminal" evidence="2">
    <location>
        <begin position="404"/>
        <end position="593"/>
    </location>
</feature>
<dbReference type="Proteomes" id="UP000245977">
    <property type="component" value="Chromosome"/>
</dbReference>
<keyword evidence="1" id="KW-0175">Coiled coil</keyword>
<accession>A0A2S2FDI5</accession>
<organism evidence="3 4">
    <name type="scientific">Acinetobacter defluvii</name>
    <dbReference type="NCBI Taxonomy" id="1871111"/>
    <lineage>
        <taxon>Bacteria</taxon>
        <taxon>Pseudomonadati</taxon>
        <taxon>Pseudomonadota</taxon>
        <taxon>Gammaproteobacteria</taxon>
        <taxon>Moraxellales</taxon>
        <taxon>Moraxellaceae</taxon>
        <taxon>Acinetobacter</taxon>
    </lineage>
</organism>
<evidence type="ECO:0000259" key="2">
    <source>
        <dbReference type="Pfam" id="PF20155"/>
    </source>
</evidence>
<dbReference type="EMBL" id="CP029397">
    <property type="protein sequence ID" value="AWL28968.1"/>
    <property type="molecule type" value="Genomic_DNA"/>
</dbReference>
<protein>
    <submittedName>
        <fullName evidence="3">Tape measure protein</fullName>
    </submittedName>
</protein>
<sequence>MARELTFKLILNADTNNLTQNLERSSDAAKQMFDRIKQEADRLRQSMQMSNEVSMLVQSFDNARLELNRLSDASEVSSENIQQMGEYGQQAINRMQGELQEARLELNRLSATNATPHDIQNAQDRVRQLERGIDQTRTAVEAYQDAARAASQTPPVPTQFQQDISRLVTNLDQARRSIDATGNSSTHTREQLEQMAQNAAQDIQRYEQDLSEARLELNRLAATNATPEDIERARQRVRELETGIGQARTALDSLGNTSELSPLQQQISRLVTNLDDVRSSIDQNGRSATHTREQLEQLARNATQQLQLYEQQLESARLEVNRLAATNASPQDIEQARQRVRELETGIDQATTSLRGFENAARRGTNELEQGADRSDSALGKVGRSINVLQGAMAALGIGFGVHELAQIADNFQNISAQVNLVSNDSKELHSSLEGVRQVAIRTTSSLEATANLYARINQAGKDLGVTQKQALQITEAINQSIQISGGSAASAEAAITQLIQGLQSGVLRGEEFNSMMEQAPRLTTALADSLNVTKGELREMAGEGQLTAEVVIKALKEQSDVINEEYKKIPTTIGGALTNLKTNFTMLIGEIDSTNAASKGIVSTLLALSENLDVLKVLFNDAAQVAAYFSDRLDKTDPSTIEAVKNAVITAYDALKTLISTLTEVGDTINDVFFTGLDVLFNWGGAIDGTSEKVNGLAVLINGLAVAIGALSDGTKTIGIGVSLLIGAYYDVAAAATYYIKMFTWGDVRAKLDNDYKVLTEQRDKYYAKAKEDALNFESDTQKALDNSVLNAEQANQKKVESSKKALQDILDAEAKADQQLVDNATKKAELDKQLIEARKAGNDELAREIISKIKEIDDFEDKNNQASAQRDKDRLKSAQELAEASMQLNKGKLDDLTKEELLRSGIIAKIDEQGKLELSVHEDNTKANADRMAKLEALSVKEKELGQGRVVATQETGNAIVQNEAFIASEKVRLNDVANAALKSGNFEAYSQAKLDLDALSNAQTQANQQRLDQHQQSNDEIQQIDASSFAMQKNYSDEQVRLSQVAAQAKKDGNFEAYSQAMLQIDQLTASQTQADQLVSQSDLDTLRKKEEITKEKITLAQQIIDSTNGIITKEQELQFTSQGLVVEYDEQGKAAIKRSQTFSGAAKALGLDVSQALNLVSEEFNKSEESLDTVVVGLGEMGATGQQATDMIYQGWQKWAEQAKNQAEIDAAKAKLVEFEKQGVFSAKQVQMGMEYLDQVNGKIPENISEIEKAYKLLGITSSAEASKMASAQMNAFNVMKQSGTASAEQIKQALINMADKIYASGDAAKIAWYEGQLAANGLSSTVDETGKASVQSMDNLTSSVERLSRTAGGSAVQGFRAMGEAAKDAAREAKNSIDEWNDALTAKSDAQKAERDKSNSSKAIGGSFKSYSRAEVLAELKSMGYDEKMANRLAGSIMSSARDADKATMSRNIDPFMNAEFNKILGQGLTASAGSAEVQKRLAALANGTGLATMSNPAPTRRIEITNGQQTTTLSGNPNDVDALEDMLGRLEAIKKSS</sequence>
<reference evidence="3" key="1">
    <citation type="submission" date="2019-08" db="EMBL/GenBank/DDBJ databases">
        <title>The complete genome of Acinetobacter defluvii strain WCHAD010030.</title>
        <authorList>
            <person name="Hu Y."/>
            <person name="Qin J."/>
            <person name="Feng Y."/>
            <person name="Zong Z."/>
        </authorList>
    </citation>
    <scope>NUCLEOTIDE SEQUENCE</scope>
    <source>
        <strain evidence="3">WCHA30</strain>
    </source>
</reference>
<name>A0A2S2FDI5_9GAMM</name>
<dbReference type="NCBIfam" id="TIGR02675">
    <property type="entry name" value="tape_meas_nterm"/>
    <property type="match status" value="1"/>
</dbReference>
<keyword evidence="4" id="KW-1185">Reference proteome</keyword>
<evidence type="ECO:0000313" key="4">
    <source>
        <dbReference type="Proteomes" id="UP000245977"/>
    </source>
</evidence>
<proteinExistence type="predicted"/>
<dbReference type="OrthoDB" id="6174294at2"/>
<dbReference type="KEGG" id="adv:DJ533_10525"/>
<gene>
    <name evidence="3" type="ORF">DJ533_10525</name>
</gene>
<dbReference type="RefSeq" id="WP_065995048.1">
    <property type="nucleotide sequence ID" value="NZ_CP029397.2"/>
</dbReference>
<dbReference type="STRING" id="1871111.GCA_001704615_01170"/>
<feature type="coiled-coil region" evidence="1">
    <location>
        <begin position="92"/>
        <end position="146"/>
    </location>
</feature>
<dbReference type="Pfam" id="PF20155">
    <property type="entry name" value="TMP_3"/>
    <property type="match status" value="1"/>
</dbReference>
<feature type="coiled-coil region" evidence="1">
    <location>
        <begin position="292"/>
        <end position="353"/>
    </location>
</feature>
<evidence type="ECO:0000313" key="3">
    <source>
        <dbReference type="EMBL" id="AWL28968.1"/>
    </source>
</evidence>
<evidence type="ECO:0000256" key="1">
    <source>
        <dbReference type="SAM" id="Coils"/>
    </source>
</evidence>
<feature type="coiled-coil region" evidence="1">
    <location>
        <begin position="189"/>
        <end position="250"/>
    </location>
</feature>
<dbReference type="InterPro" id="IPR013491">
    <property type="entry name" value="Tape_meas_N"/>
</dbReference>